<dbReference type="eggNOG" id="COG2187">
    <property type="taxonomic scope" value="Bacteria"/>
</dbReference>
<sequence length="148" mass="16190">MGLSTVALRRGLTARELELNQPAAPEIYRDMLPVTQSDASLALNGDGPVVDWVLRMWRFPAEYELERVAERGALDDRLATAFGEASADYHAAAPVCSAQATVSLRIFWRSWAVSLRSSSVQREPPGSRNGPVPPIFAGRDAGCLTHKR</sequence>
<reference evidence="1 2" key="1">
    <citation type="submission" date="2012-09" db="EMBL/GenBank/DDBJ databases">
        <title>Celeribacter baekdonensis B30 Genome Sequencing.</title>
        <authorList>
            <person name="Wang W."/>
        </authorList>
    </citation>
    <scope>NUCLEOTIDE SEQUENCE [LARGE SCALE GENOMIC DNA]</scope>
    <source>
        <strain evidence="1 2">B30</strain>
    </source>
</reference>
<name>K2IVY8_9RHOB</name>
<dbReference type="AlphaFoldDB" id="K2IVY8"/>
<dbReference type="STRING" id="1208323.B30_02740"/>
<keyword evidence="2" id="KW-1185">Reference proteome</keyword>
<dbReference type="EMBL" id="AMRK01000001">
    <property type="protein sequence ID" value="EKE74606.1"/>
    <property type="molecule type" value="Genomic_DNA"/>
</dbReference>
<gene>
    <name evidence="1" type="ORF">B30_02740</name>
</gene>
<dbReference type="Proteomes" id="UP000006762">
    <property type="component" value="Unassembled WGS sequence"/>
</dbReference>
<organism evidence="1 2">
    <name type="scientific">Celeribacter baekdonensis B30</name>
    <dbReference type="NCBI Taxonomy" id="1208323"/>
    <lineage>
        <taxon>Bacteria</taxon>
        <taxon>Pseudomonadati</taxon>
        <taxon>Pseudomonadota</taxon>
        <taxon>Alphaproteobacteria</taxon>
        <taxon>Rhodobacterales</taxon>
        <taxon>Roseobacteraceae</taxon>
        <taxon>Celeribacter</taxon>
    </lineage>
</organism>
<accession>K2IVY8</accession>
<proteinExistence type="predicted"/>
<evidence type="ECO:0000313" key="1">
    <source>
        <dbReference type="EMBL" id="EKE74606.1"/>
    </source>
</evidence>
<protein>
    <submittedName>
        <fullName evidence="1">Uncharacterized protein</fullName>
    </submittedName>
</protein>
<evidence type="ECO:0000313" key="2">
    <source>
        <dbReference type="Proteomes" id="UP000006762"/>
    </source>
</evidence>
<comment type="caution">
    <text evidence="1">The sequence shown here is derived from an EMBL/GenBank/DDBJ whole genome shotgun (WGS) entry which is preliminary data.</text>
</comment>